<proteinExistence type="predicted"/>
<dbReference type="GO" id="GO:0009307">
    <property type="term" value="P:DNA restriction-modification system"/>
    <property type="evidence" value="ECO:0007669"/>
    <property type="project" value="InterPro"/>
</dbReference>
<evidence type="ECO:0000256" key="3">
    <source>
        <dbReference type="ARBA" id="ARBA00022801"/>
    </source>
</evidence>
<dbReference type="EMBL" id="BMMD01000038">
    <property type="protein sequence ID" value="GGJ93909.1"/>
    <property type="molecule type" value="Genomic_DNA"/>
</dbReference>
<reference evidence="5" key="2">
    <citation type="submission" date="2020-09" db="EMBL/GenBank/DDBJ databases">
        <authorList>
            <person name="Sun Q."/>
            <person name="Zhou Y."/>
        </authorList>
    </citation>
    <scope>NUCLEOTIDE SEQUENCE</scope>
    <source>
        <strain evidence="5">CGMCC 1.8984</strain>
    </source>
</reference>
<evidence type="ECO:0000313" key="6">
    <source>
        <dbReference type="Proteomes" id="UP000636956"/>
    </source>
</evidence>
<reference evidence="5" key="1">
    <citation type="journal article" date="2014" name="Int. J. Syst. Evol. Microbiol.">
        <title>Complete genome sequence of Corynebacterium casei LMG S-19264T (=DSM 44701T), isolated from a smear-ripened cheese.</title>
        <authorList>
            <consortium name="US DOE Joint Genome Institute (JGI-PGF)"/>
            <person name="Walter F."/>
            <person name="Albersmeier A."/>
            <person name="Kalinowski J."/>
            <person name="Ruckert C."/>
        </authorList>
    </citation>
    <scope>NUCLEOTIDE SEQUENCE</scope>
    <source>
        <strain evidence="5">CGMCC 1.8984</strain>
    </source>
</reference>
<evidence type="ECO:0000256" key="2">
    <source>
        <dbReference type="ARBA" id="ARBA00022759"/>
    </source>
</evidence>
<comment type="caution">
    <text evidence="5">The sequence shown here is derived from an EMBL/GenBank/DDBJ whole genome shotgun (WGS) entry which is preliminary data.</text>
</comment>
<keyword evidence="6" id="KW-1185">Reference proteome</keyword>
<protein>
    <recommendedName>
        <fullName evidence="4">Type II restriction enzyme NaeI domain-containing protein</fullName>
    </recommendedName>
</protein>
<keyword evidence="1" id="KW-0540">Nuclease</keyword>
<sequence>MTRLFEENPDPDEERDEVAREVLRLDPTGERWAAIVRHTYDMLYNGAETGRYRWDQLAKTEKTHFGTILEINAQRAFQFADGEKLDFEIAGHDVDAKWSQDDGKWMLPPEILNGLALVATGSDASAKFSLGVARIRPEYLSAGAGNRDKKLTLSAFGRTQVKWIWRNRQFPQSVLLQLPRDEVDYIFDHNWGSERVNRLFRAAEGLPVHRSTVRTVAMQLDDQKRIRRNGGARSALAPEGFLILSGKYHAHLVQAFGFPPLSALQYLSVRVAPSEDPANGVLIRGRRWRRAGPGETLMEPAPYLPERGVRESKDTRINNRV</sequence>
<dbReference type="InterPro" id="IPR037057">
    <property type="entry name" value="DNA_rep_MutH/T2_RE_sf"/>
</dbReference>
<dbReference type="InterPro" id="IPR015210">
    <property type="entry name" value="NaeI"/>
</dbReference>
<dbReference type="Proteomes" id="UP000636956">
    <property type="component" value="Unassembled WGS sequence"/>
</dbReference>
<dbReference type="AlphaFoldDB" id="A0A917PVL5"/>
<dbReference type="CDD" id="cd22338">
    <property type="entry name" value="NaeI-like"/>
    <property type="match status" value="1"/>
</dbReference>
<name>A0A917PVL5_9MICO</name>
<accession>A0A917PVL5</accession>
<dbReference type="GO" id="GO:0009036">
    <property type="term" value="F:type II site-specific deoxyribonuclease activity"/>
    <property type="evidence" value="ECO:0007669"/>
    <property type="project" value="InterPro"/>
</dbReference>
<evidence type="ECO:0000259" key="4">
    <source>
        <dbReference type="Pfam" id="PF09126"/>
    </source>
</evidence>
<dbReference type="Pfam" id="PF09126">
    <property type="entry name" value="NaeI"/>
    <property type="match status" value="1"/>
</dbReference>
<dbReference type="GO" id="GO:0003677">
    <property type="term" value="F:DNA binding"/>
    <property type="evidence" value="ECO:0007669"/>
    <property type="project" value="InterPro"/>
</dbReference>
<evidence type="ECO:0000313" key="5">
    <source>
        <dbReference type="EMBL" id="GGJ93909.1"/>
    </source>
</evidence>
<dbReference type="InterPro" id="IPR011335">
    <property type="entry name" value="Restrct_endonuc-II-like"/>
</dbReference>
<dbReference type="SUPFAM" id="SSF52980">
    <property type="entry name" value="Restriction endonuclease-like"/>
    <property type="match status" value="1"/>
</dbReference>
<keyword evidence="2" id="KW-0255">Endonuclease</keyword>
<dbReference type="RefSeq" id="WP_188744725.1">
    <property type="nucleotide sequence ID" value="NZ_BAABFW010000032.1"/>
</dbReference>
<dbReference type="Gene3D" id="1.10.10.10">
    <property type="entry name" value="Winged helix-like DNA-binding domain superfamily/Winged helix DNA-binding domain"/>
    <property type="match status" value="1"/>
</dbReference>
<keyword evidence="3" id="KW-0378">Hydrolase</keyword>
<dbReference type="InterPro" id="IPR036388">
    <property type="entry name" value="WH-like_DNA-bd_sf"/>
</dbReference>
<feature type="domain" description="Type II restriction enzyme NaeI" evidence="4">
    <location>
        <begin position="17"/>
        <end position="297"/>
    </location>
</feature>
<dbReference type="Gene3D" id="3.40.600.10">
    <property type="entry name" value="DNA mismatch repair MutH/Restriction endonuclease, type II"/>
    <property type="match status" value="1"/>
</dbReference>
<organism evidence="5 6">
    <name type="scientific">Agromyces bauzanensis</name>
    <dbReference type="NCBI Taxonomy" id="1308924"/>
    <lineage>
        <taxon>Bacteria</taxon>
        <taxon>Bacillati</taxon>
        <taxon>Actinomycetota</taxon>
        <taxon>Actinomycetes</taxon>
        <taxon>Micrococcales</taxon>
        <taxon>Microbacteriaceae</taxon>
        <taxon>Agromyces</taxon>
    </lineage>
</organism>
<gene>
    <name evidence="5" type="ORF">GCM10011372_35400</name>
</gene>
<evidence type="ECO:0000256" key="1">
    <source>
        <dbReference type="ARBA" id="ARBA00022722"/>
    </source>
</evidence>